<dbReference type="EMBL" id="MVHH01000006">
    <property type="protein sequence ID" value="ORA00337.1"/>
    <property type="molecule type" value="Genomic_DNA"/>
</dbReference>
<reference evidence="2 4" key="3">
    <citation type="submission" date="2016-12" db="EMBL/GenBank/DDBJ databases">
        <title>The new phylogeny of genus Mycobacterium.</title>
        <authorList>
            <person name="Tortoli E."/>
            <person name="Trovato A."/>
            <person name="Cirillo D.M."/>
        </authorList>
    </citation>
    <scope>NUCLEOTIDE SEQUENCE [LARGE SCALE GENOMIC DNA]</scope>
    <source>
        <strain evidence="2 4">DSM 44942</strain>
    </source>
</reference>
<protein>
    <submittedName>
        <fullName evidence="2">Type VII secretion-associated protein</fullName>
    </submittedName>
</protein>
<evidence type="ECO:0000313" key="2">
    <source>
        <dbReference type="EMBL" id="ORA00337.1"/>
    </source>
</evidence>
<organism evidence="1 3">
    <name type="scientific">Mycolicibacter arupensis</name>
    <dbReference type="NCBI Taxonomy" id="342002"/>
    <lineage>
        <taxon>Bacteria</taxon>
        <taxon>Bacillati</taxon>
        <taxon>Actinomycetota</taxon>
        <taxon>Actinomycetes</taxon>
        <taxon>Mycobacteriales</taxon>
        <taxon>Mycobacteriaceae</taxon>
        <taxon>Mycolicibacter</taxon>
    </lineage>
</organism>
<dbReference type="OrthoDB" id="4760221at2"/>
<evidence type="ECO:0000313" key="4">
    <source>
        <dbReference type="Proteomes" id="UP000192327"/>
    </source>
</evidence>
<reference evidence="1" key="2">
    <citation type="submission" date="2015-04" db="EMBL/GenBank/DDBJ databases">
        <title>Genome sequence of Mycobacterium arupense strain GUC1.</title>
        <authorList>
            <person name="Greninger A.L."/>
            <person name="Cunningham G."/>
            <person name="Chiu C.Y."/>
            <person name="Miller S."/>
        </authorList>
    </citation>
    <scope>NUCLEOTIDE SEQUENCE</scope>
    <source>
        <strain evidence="1">GUC1</strain>
    </source>
</reference>
<keyword evidence="4" id="KW-1185">Reference proteome</keyword>
<dbReference type="InterPro" id="IPR023840">
    <property type="entry name" value="T7SS_Rv3446c"/>
</dbReference>
<dbReference type="NCBIfam" id="TIGR03931">
    <property type="entry name" value="T7SS_Rv3446c"/>
    <property type="match status" value="1"/>
</dbReference>
<dbReference type="EMBL" id="LASW01000129">
    <property type="protein sequence ID" value="KKB97506.1"/>
    <property type="molecule type" value="Genomic_DNA"/>
</dbReference>
<dbReference type="STRING" id="342002.BST15_05165"/>
<comment type="caution">
    <text evidence="1">The sequence shown here is derived from an EMBL/GenBank/DDBJ whole genome shotgun (WGS) entry which is preliminary data.</text>
</comment>
<gene>
    <name evidence="2" type="ORF">BST15_05165</name>
    <name evidence="1" type="ORF">WR43_18855</name>
</gene>
<evidence type="ECO:0000313" key="1">
    <source>
        <dbReference type="EMBL" id="KKB97506.1"/>
    </source>
</evidence>
<accession>A0A0F5MS42</accession>
<dbReference type="Proteomes" id="UP000192327">
    <property type="component" value="Unassembled WGS sequence"/>
</dbReference>
<dbReference type="PATRIC" id="fig|342002.3.peg.2739"/>
<evidence type="ECO:0000313" key="3">
    <source>
        <dbReference type="Proteomes" id="UP000034416"/>
    </source>
</evidence>
<name>A0A0F5MS42_9MYCO</name>
<proteinExistence type="predicted"/>
<dbReference type="RefSeq" id="WP_046191139.1">
    <property type="nucleotide sequence ID" value="NZ_JACKUJ010000043.1"/>
</dbReference>
<sequence length="396" mass="41014">MSTGHRAVIEAGPATIRRRCCEDAESAYAAAALEWIDDPIGLADGQPFSVPEMLGDLLDCALWVESVELIHPSWWPDRRVQLLAAAAGGQDREVVTRSRAAVLASASRATVVVEIAAGLVAVTASAGADVVAEPRTGAPGEVADAVAEQTRAAVRRHPGAVVIDAPAGIDGAGVLSALIEQRLPPELPVTVVDQLPPIRGSFEAPIAEPAVAEPAVAGRRRRGASASVVGAALALALALVPRHDARTDTAAPVTYLVESRVAVQVPEGWVTRRVSDGPGSPRVEVVSPTAPQLVLHITQAPAVGDTLTAIAEPLQRALRRADAEMPGVFVGFDAAGISAGRPAVTYQEVRDGRHVDWAIVVDRGVRIGIGCQSEPAGQATLREACEAAVRSAHAVS</sequence>
<reference evidence="3" key="1">
    <citation type="submission" date="2015-04" db="EMBL/GenBank/DDBJ databases">
        <title>Genome sequence of Mycobacterium arupense GUC1.</title>
        <authorList>
            <person name="Greninger A.L."/>
            <person name="Cunningham G."/>
            <person name="Chiu C.Y."/>
            <person name="Miller S."/>
        </authorList>
    </citation>
    <scope>NUCLEOTIDE SEQUENCE [LARGE SCALE GENOMIC DNA]</scope>
    <source>
        <strain evidence="3">GUC1</strain>
    </source>
</reference>
<dbReference type="Proteomes" id="UP000034416">
    <property type="component" value="Unassembled WGS sequence"/>
</dbReference>
<dbReference type="AlphaFoldDB" id="A0A0F5MS42"/>